<dbReference type="Proteomes" id="UP000194499">
    <property type="component" value="Unassembled WGS sequence"/>
</dbReference>
<proteinExistence type="predicted"/>
<dbReference type="AlphaFoldDB" id="A0A1Y6AGA3"/>
<gene>
    <name evidence="1" type="ORF">BACERE00191_04792</name>
</gene>
<name>A0A1Y6AGA3_9BACI</name>
<protein>
    <submittedName>
        <fullName evidence="1">Uncharacterized protein</fullName>
    </submittedName>
</protein>
<accession>A0A1Y6AGA3</accession>
<evidence type="ECO:0000313" key="1">
    <source>
        <dbReference type="EMBL" id="SME35010.1"/>
    </source>
</evidence>
<evidence type="ECO:0000313" key="2">
    <source>
        <dbReference type="Proteomes" id="UP000194499"/>
    </source>
</evidence>
<organism evidence="1 2">
    <name type="scientific">Bacillus pacificus</name>
    <dbReference type="NCBI Taxonomy" id="2026187"/>
    <lineage>
        <taxon>Bacteria</taxon>
        <taxon>Bacillati</taxon>
        <taxon>Bacillota</taxon>
        <taxon>Bacilli</taxon>
        <taxon>Bacillales</taxon>
        <taxon>Bacillaceae</taxon>
        <taxon>Bacillus</taxon>
        <taxon>Bacillus cereus group</taxon>
    </lineage>
</organism>
<dbReference type="EMBL" id="FWZB01000046">
    <property type="protein sequence ID" value="SME35010.1"/>
    <property type="molecule type" value="Genomic_DNA"/>
</dbReference>
<reference evidence="2" key="1">
    <citation type="submission" date="2017-04" db="EMBL/GenBank/DDBJ databases">
        <authorList>
            <person name="Criscuolo A."/>
        </authorList>
    </citation>
    <scope>NUCLEOTIDE SEQUENCE [LARGE SCALE GENOMIC DNA]</scope>
</reference>
<sequence>MTFEEYEVAINSEFTLYGTLTKPKADGKYAAVVIIAGIWGN</sequence>